<gene>
    <name evidence="2" type="ORF">DDR33_09090</name>
</gene>
<proteinExistence type="predicted"/>
<dbReference type="OrthoDB" id="8455098at2"/>
<protein>
    <submittedName>
        <fullName evidence="2">Uncharacterized protein</fullName>
    </submittedName>
</protein>
<accession>A0A2U2PI66</accession>
<dbReference type="EMBL" id="QEAS01000006">
    <property type="protein sequence ID" value="PWG81070.1"/>
    <property type="molecule type" value="Genomic_DNA"/>
</dbReference>
<keyword evidence="3" id="KW-1185">Reference proteome</keyword>
<evidence type="ECO:0000313" key="2">
    <source>
        <dbReference type="EMBL" id="PWG81070.1"/>
    </source>
</evidence>
<dbReference type="Proteomes" id="UP000245647">
    <property type="component" value="Unassembled WGS sequence"/>
</dbReference>
<organism evidence="2 3">
    <name type="scientific">Pararcticibacter amylolyticus</name>
    <dbReference type="NCBI Taxonomy" id="2173175"/>
    <lineage>
        <taxon>Bacteria</taxon>
        <taxon>Pseudomonadati</taxon>
        <taxon>Bacteroidota</taxon>
        <taxon>Sphingobacteriia</taxon>
        <taxon>Sphingobacteriales</taxon>
        <taxon>Sphingobacteriaceae</taxon>
        <taxon>Pararcticibacter</taxon>
    </lineage>
</organism>
<feature type="signal peptide" evidence="1">
    <location>
        <begin position="1"/>
        <end position="21"/>
    </location>
</feature>
<dbReference type="AlphaFoldDB" id="A0A2U2PI66"/>
<reference evidence="2 3" key="1">
    <citation type="submission" date="2018-04" db="EMBL/GenBank/DDBJ databases">
        <title>Pedobacter chongqingensis sp. nov., isolated from a rottenly hemp rope.</title>
        <authorList>
            <person name="Cai Y."/>
        </authorList>
    </citation>
    <scope>NUCLEOTIDE SEQUENCE [LARGE SCALE GENOMIC DNA]</scope>
    <source>
        <strain evidence="2 3">FJ4-8</strain>
    </source>
</reference>
<dbReference type="SUPFAM" id="SSF101898">
    <property type="entry name" value="NHL repeat"/>
    <property type="match status" value="1"/>
</dbReference>
<evidence type="ECO:0000313" key="3">
    <source>
        <dbReference type="Proteomes" id="UP000245647"/>
    </source>
</evidence>
<sequence>MKKYFLLLVLIVLTSFLNTKAANLSNFYVTPSTADFKISVSETSPKNVTAGFTIQRTYWSYGWEYLDWTVTLVLNEPSQETALSAPIHITHYDFNGATSLSKTLSATIPQGKLSGVVSLKYQYKVYNGSGTPTGVTNTEYSSRVYELTLPNQGNVDLNNANIFAVVGSELRRIDNNTGAYITVGGAVWPNTNVMTSLDGFLYIIQAGNIHRVNKSTGSYNIVTNNFPNSEGIAALDGELYIVQNNDLHRMNKDNGAYTVISSSWNGTEAMTALDGYIYIIQNGYLHKVNKNGSYSILGGQIWNGTNAMTNLDGYLYIVQNGYLHKVDKDSGTYSILGSQVWTGTSGAAAYNGSLYIVQNQRIHKVDKDTGSFAILGNPVWSGTAAVTSL</sequence>
<comment type="caution">
    <text evidence="2">The sequence shown here is derived from an EMBL/GenBank/DDBJ whole genome shotgun (WGS) entry which is preliminary data.</text>
</comment>
<dbReference type="RefSeq" id="WP_109415454.1">
    <property type="nucleotide sequence ID" value="NZ_QEAS01000006.1"/>
</dbReference>
<feature type="chain" id="PRO_5015719773" evidence="1">
    <location>
        <begin position="22"/>
        <end position="389"/>
    </location>
</feature>
<keyword evidence="1" id="KW-0732">Signal</keyword>
<evidence type="ECO:0000256" key="1">
    <source>
        <dbReference type="SAM" id="SignalP"/>
    </source>
</evidence>
<name>A0A2U2PI66_9SPHI</name>